<gene>
    <name evidence="2" type="ORF">NPIL_538321</name>
</gene>
<sequence>MNAILERKKRLKQREKKRLEEKEVRSHYRQRDAAAPEWEWTGWRSGAAARRNGARSGRGRGVEAHPAEHVHAMGQRAPEDGGQAHHQPRDGPLGRTETHRSRRGAVRKTPPETQQKAHV</sequence>
<dbReference type="Proteomes" id="UP000887013">
    <property type="component" value="Unassembled WGS sequence"/>
</dbReference>
<name>A0A8X6NU20_NEPPI</name>
<organism evidence="2 3">
    <name type="scientific">Nephila pilipes</name>
    <name type="common">Giant wood spider</name>
    <name type="synonym">Nephila maculata</name>
    <dbReference type="NCBI Taxonomy" id="299642"/>
    <lineage>
        <taxon>Eukaryota</taxon>
        <taxon>Metazoa</taxon>
        <taxon>Ecdysozoa</taxon>
        <taxon>Arthropoda</taxon>
        <taxon>Chelicerata</taxon>
        <taxon>Arachnida</taxon>
        <taxon>Araneae</taxon>
        <taxon>Araneomorphae</taxon>
        <taxon>Entelegynae</taxon>
        <taxon>Araneoidea</taxon>
        <taxon>Nephilidae</taxon>
        <taxon>Nephila</taxon>
    </lineage>
</organism>
<keyword evidence="3" id="KW-1185">Reference proteome</keyword>
<accession>A0A8X6NU20</accession>
<comment type="caution">
    <text evidence="2">The sequence shown here is derived from an EMBL/GenBank/DDBJ whole genome shotgun (WGS) entry which is preliminary data.</text>
</comment>
<feature type="region of interest" description="Disordered" evidence="1">
    <location>
        <begin position="1"/>
        <end position="119"/>
    </location>
</feature>
<dbReference type="AlphaFoldDB" id="A0A8X6NU20"/>
<feature type="compositionally biased region" description="Basic and acidic residues" evidence="1">
    <location>
        <begin position="17"/>
        <end position="34"/>
    </location>
</feature>
<feature type="compositionally biased region" description="Low complexity" evidence="1">
    <location>
        <begin position="42"/>
        <end position="55"/>
    </location>
</feature>
<protein>
    <submittedName>
        <fullName evidence="2">Uncharacterized protein</fullName>
    </submittedName>
</protein>
<evidence type="ECO:0000313" key="2">
    <source>
        <dbReference type="EMBL" id="GFT33141.1"/>
    </source>
</evidence>
<feature type="compositionally biased region" description="Basic residues" evidence="1">
    <location>
        <begin position="7"/>
        <end position="16"/>
    </location>
</feature>
<reference evidence="2" key="1">
    <citation type="submission" date="2020-08" db="EMBL/GenBank/DDBJ databases">
        <title>Multicomponent nature underlies the extraordinary mechanical properties of spider dragline silk.</title>
        <authorList>
            <person name="Kono N."/>
            <person name="Nakamura H."/>
            <person name="Mori M."/>
            <person name="Yoshida Y."/>
            <person name="Ohtoshi R."/>
            <person name="Malay A.D."/>
            <person name="Moran D.A.P."/>
            <person name="Tomita M."/>
            <person name="Numata K."/>
            <person name="Arakawa K."/>
        </authorList>
    </citation>
    <scope>NUCLEOTIDE SEQUENCE</scope>
</reference>
<feature type="compositionally biased region" description="Basic and acidic residues" evidence="1">
    <location>
        <begin position="60"/>
        <end position="89"/>
    </location>
</feature>
<dbReference type="EMBL" id="BMAW01108279">
    <property type="protein sequence ID" value="GFT33141.1"/>
    <property type="molecule type" value="Genomic_DNA"/>
</dbReference>
<evidence type="ECO:0000256" key="1">
    <source>
        <dbReference type="SAM" id="MobiDB-lite"/>
    </source>
</evidence>
<evidence type="ECO:0000313" key="3">
    <source>
        <dbReference type="Proteomes" id="UP000887013"/>
    </source>
</evidence>
<proteinExistence type="predicted"/>